<proteinExistence type="predicted"/>
<accession>L8X785</accession>
<keyword evidence="2" id="KW-1185">Reference proteome</keyword>
<name>L8X785_THACA</name>
<dbReference type="HOGENOM" id="CLU_3260832_0_0_1"/>
<protein>
    <submittedName>
        <fullName evidence="1">Uncharacterized protein</fullName>
    </submittedName>
</protein>
<evidence type="ECO:0000313" key="1">
    <source>
        <dbReference type="EMBL" id="ELU44499.1"/>
    </source>
</evidence>
<organism evidence="1 2">
    <name type="scientific">Thanatephorus cucumeris (strain AG1-IA)</name>
    <name type="common">Rice sheath blight fungus</name>
    <name type="synonym">Rhizoctonia solani</name>
    <dbReference type="NCBI Taxonomy" id="983506"/>
    <lineage>
        <taxon>Eukaryota</taxon>
        <taxon>Fungi</taxon>
        <taxon>Dikarya</taxon>
        <taxon>Basidiomycota</taxon>
        <taxon>Agaricomycotina</taxon>
        <taxon>Agaricomycetes</taxon>
        <taxon>Cantharellales</taxon>
        <taxon>Ceratobasidiaceae</taxon>
        <taxon>Rhizoctonia</taxon>
        <taxon>Rhizoctonia solani AG-1</taxon>
    </lineage>
</organism>
<reference evidence="1 2" key="1">
    <citation type="journal article" date="2013" name="Nat. Commun.">
        <title>The evolution and pathogenic mechanisms of the rice sheath blight pathogen.</title>
        <authorList>
            <person name="Zheng A."/>
            <person name="Lin R."/>
            <person name="Xu L."/>
            <person name="Qin P."/>
            <person name="Tang C."/>
            <person name="Ai P."/>
            <person name="Zhang D."/>
            <person name="Liu Y."/>
            <person name="Sun Z."/>
            <person name="Feng H."/>
            <person name="Wang Y."/>
            <person name="Chen Y."/>
            <person name="Liang X."/>
            <person name="Fu R."/>
            <person name="Li Q."/>
            <person name="Zhang J."/>
            <person name="Yu X."/>
            <person name="Xie Z."/>
            <person name="Ding L."/>
            <person name="Guan P."/>
            <person name="Tang J."/>
            <person name="Liang Y."/>
            <person name="Wang S."/>
            <person name="Deng Q."/>
            <person name="Li S."/>
            <person name="Zhu J."/>
            <person name="Wang L."/>
            <person name="Liu H."/>
            <person name="Li P."/>
        </authorList>
    </citation>
    <scope>NUCLEOTIDE SEQUENCE [LARGE SCALE GENOMIC DNA]</scope>
    <source>
        <strain evidence="2">AG-1 IA</strain>
    </source>
</reference>
<sequence length="42" mass="5062">MPPRRSTSRVYANVNERLGPAWWDYGTRYVHLAKPYLTLLRR</sequence>
<gene>
    <name evidence="1" type="ORF">AG1IA_01461</name>
</gene>
<dbReference type="EMBL" id="AFRT01000299">
    <property type="protein sequence ID" value="ELU44499.1"/>
    <property type="molecule type" value="Genomic_DNA"/>
</dbReference>
<comment type="caution">
    <text evidence="1">The sequence shown here is derived from an EMBL/GenBank/DDBJ whole genome shotgun (WGS) entry which is preliminary data.</text>
</comment>
<evidence type="ECO:0000313" key="2">
    <source>
        <dbReference type="Proteomes" id="UP000011668"/>
    </source>
</evidence>
<dbReference type="Proteomes" id="UP000011668">
    <property type="component" value="Unassembled WGS sequence"/>
</dbReference>
<dbReference type="AlphaFoldDB" id="L8X785"/>